<evidence type="ECO:0000313" key="2">
    <source>
        <dbReference type="EMBL" id="REJ27886.1"/>
    </source>
</evidence>
<dbReference type="EMBL" id="QEWE01000019">
    <property type="protein sequence ID" value="REJ27886.1"/>
    <property type="molecule type" value="Genomic_DNA"/>
</dbReference>
<keyword evidence="1" id="KW-0645">Protease</keyword>
<dbReference type="RefSeq" id="WP_061569217.1">
    <property type="nucleotide sequence ID" value="NZ_JBAIZG010000061.1"/>
</dbReference>
<comment type="caution">
    <text evidence="1">The sequence shown here is derived from an EMBL/GenBank/DDBJ whole genome shotgun (WGS) entry which is preliminary data.</text>
</comment>
<organism evidence="1 3">
    <name type="scientific">Caldibacillus debilis</name>
    <dbReference type="NCBI Taxonomy" id="301148"/>
    <lineage>
        <taxon>Bacteria</taxon>
        <taxon>Bacillati</taxon>
        <taxon>Bacillota</taxon>
        <taxon>Bacilli</taxon>
        <taxon>Bacillales</taxon>
        <taxon>Bacillaceae</taxon>
        <taxon>Caldibacillus</taxon>
    </lineage>
</organism>
<dbReference type="Proteomes" id="UP000257014">
    <property type="component" value="Unassembled WGS sequence"/>
</dbReference>
<reference evidence="1 3" key="1">
    <citation type="submission" date="2016-01" db="EMBL/GenBank/DDBJ databases">
        <title>Draft Genome Sequences of Seven Thermophilic Sporeformers Isolated from Foods.</title>
        <authorList>
            <person name="Berendsen E.M."/>
            <person name="Wells-Bennik M.H."/>
            <person name="Krawcyk A.O."/>
            <person name="De Jong A."/>
            <person name="Holsappel S."/>
            <person name="Eijlander R.T."/>
            <person name="Kuipers O.P."/>
        </authorList>
    </citation>
    <scope>NUCLEOTIDE SEQUENCE [LARGE SCALE GENOMIC DNA]</scope>
    <source>
        <strain evidence="1 3">B4135</strain>
    </source>
</reference>
<accession>A0A150LXR0</accession>
<keyword evidence="1" id="KW-0031">Aminopeptidase</keyword>
<keyword evidence="1" id="KW-0378">Hydrolase</keyword>
<protein>
    <submittedName>
        <fullName evidence="1">Tripeptide aminopeptidase</fullName>
        <ecNumber evidence="1">3.4.11.4</ecNumber>
    </submittedName>
</protein>
<evidence type="ECO:0000313" key="3">
    <source>
        <dbReference type="Proteomes" id="UP000075683"/>
    </source>
</evidence>
<dbReference type="Proteomes" id="UP000075683">
    <property type="component" value="Unassembled WGS sequence"/>
</dbReference>
<reference evidence="2 4" key="2">
    <citation type="submission" date="2018-03" db="EMBL/GenBank/DDBJ databases">
        <authorList>
            <person name="Keele B.F."/>
        </authorList>
    </citation>
    <scope>NUCLEOTIDE SEQUENCE [LARGE SCALE GENOMIC DNA]</scope>
    <source>
        <strain evidence="2">ZCTH4_d</strain>
    </source>
</reference>
<dbReference type="AlphaFoldDB" id="A0A150LXR0"/>
<evidence type="ECO:0000313" key="1">
    <source>
        <dbReference type="EMBL" id="KYD16896.1"/>
    </source>
</evidence>
<dbReference type="EC" id="3.4.11.4" evidence="1"/>
<sequence length="59" mass="6811">MGPSDIFNDRFIILTFLFNMKNHLTDMEEKITIITEKTSITARKMSIIASGIQHPMRNV</sequence>
<evidence type="ECO:0000313" key="4">
    <source>
        <dbReference type="Proteomes" id="UP000257014"/>
    </source>
</evidence>
<dbReference type="EMBL" id="LQYT01000058">
    <property type="protein sequence ID" value="KYD16896.1"/>
    <property type="molecule type" value="Genomic_DNA"/>
</dbReference>
<name>A0A150LXR0_9BACI</name>
<dbReference type="GO" id="GO:0045148">
    <property type="term" value="F:tripeptide aminopeptidase activity"/>
    <property type="evidence" value="ECO:0007669"/>
    <property type="project" value="UniProtKB-EC"/>
</dbReference>
<gene>
    <name evidence="1" type="ORF">B4135_2575</name>
    <name evidence="2" type="ORF">C6P37_10570</name>
</gene>
<proteinExistence type="predicted"/>